<gene>
    <name evidence="4" type="ORF">DVS81_12710</name>
</gene>
<dbReference type="Pfam" id="PF02567">
    <property type="entry name" value="PhzC-PhzF"/>
    <property type="match status" value="1"/>
</dbReference>
<protein>
    <submittedName>
        <fullName evidence="4">PhzF family phenazine biosynthesis protein</fullName>
    </submittedName>
</protein>
<dbReference type="NCBIfam" id="TIGR00654">
    <property type="entry name" value="PhzF_family"/>
    <property type="match status" value="1"/>
</dbReference>
<evidence type="ECO:0000313" key="4">
    <source>
        <dbReference type="EMBL" id="RDE50217.1"/>
    </source>
</evidence>
<dbReference type="SUPFAM" id="SSF54506">
    <property type="entry name" value="Diaminopimelate epimerase-like"/>
    <property type="match status" value="1"/>
</dbReference>
<dbReference type="PANTHER" id="PTHR13774">
    <property type="entry name" value="PHENAZINE BIOSYNTHESIS PROTEIN"/>
    <property type="match status" value="1"/>
</dbReference>
<sequence>MRLKQYQVDAFASRVFEGNPAAVCALESWLDDALMQAIAEENNLAETAFFVAAGEGFELRWFTPVAEVDLCGHATLAAAHVLFEHLGYAQSMITFSTRSGDLRVQRQGPQLAMDFPAIPATACAAPEALVAGLDRQPLEVLAADDYLAVFASEAEVRAITPNHGWLSQLDLRGVIVSAPGDAVDFVSRFFAPKYGIPEDPVTGSAHCILTPYWAARLGKDGAKTNLSARQVSKRGGNLGCTLQGERVVLSGSAITVMECELRFAT</sequence>
<keyword evidence="2" id="KW-0413">Isomerase</keyword>
<dbReference type="PIRSF" id="PIRSF016184">
    <property type="entry name" value="PhzC_PhzF"/>
    <property type="match status" value="1"/>
</dbReference>
<dbReference type="AlphaFoldDB" id="A0A369XPT8"/>
<proteinExistence type="inferred from homology"/>
<evidence type="ECO:0000256" key="3">
    <source>
        <dbReference type="PIRSR" id="PIRSR016184-1"/>
    </source>
</evidence>
<reference evidence="4 5" key="1">
    <citation type="submission" date="2018-05" db="EMBL/GenBank/DDBJ databases">
        <title>Integrated omic analyses show evidence that a Ca. Accumulibacter phosphatis strain performs denitrification under micro-aerobic conditions.</title>
        <authorList>
            <person name="Camejo P.Y."/>
            <person name="Katherine M.D."/>
            <person name="Daniel N.R."/>
        </authorList>
    </citation>
    <scope>NUCLEOTIDE SEQUENCE [LARGE SCALE GENOMIC DNA]</scope>
    <source>
        <strain evidence="4">UW-LDO-IC</strain>
    </source>
</reference>
<dbReference type="GO" id="GO:0016853">
    <property type="term" value="F:isomerase activity"/>
    <property type="evidence" value="ECO:0007669"/>
    <property type="project" value="UniProtKB-KW"/>
</dbReference>
<comment type="caution">
    <text evidence="4">The sequence shown here is derived from an EMBL/GenBank/DDBJ whole genome shotgun (WGS) entry which is preliminary data.</text>
</comment>
<organism evidence="4 5">
    <name type="scientific">Candidatus Accumulibacter meliphilus</name>
    <dbReference type="NCBI Taxonomy" id="2211374"/>
    <lineage>
        <taxon>Bacteria</taxon>
        <taxon>Pseudomonadati</taxon>
        <taxon>Pseudomonadota</taxon>
        <taxon>Betaproteobacteria</taxon>
        <taxon>Candidatus Accumulibacter</taxon>
    </lineage>
</organism>
<dbReference type="PANTHER" id="PTHR13774:SF17">
    <property type="entry name" value="PHENAZINE BIOSYNTHESIS-LIKE DOMAIN-CONTAINING PROTEIN"/>
    <property type="match status" value="1"/>
</dbReference>
<evidence type="ECO:0000313" key="5">
    <source>
        <dbReference type="Proteomes" id="UP000253831"/>
    </source>
</evidence>
<accession>A0A369XPT8</accession>
<dbReference type="Proteomes" id="UP000253831">
    <property type="component" value="Unassembled WGS sequence"/>
</dbReference>
<dbReference type="GO" id="GO:0005737">
    <property type="term" value="C:cytoplasm"/>
    <property type="evidence" value="ECO:0007669"/>
    <property type="project" value="TreeGrafter"/>
</dbReference>
<evidence type="ECO:0000256" key="1">
    <source>
        <dbReference type="ARBA" id="ARBA00008270"/>
    </source>
</evidence>
<feature type="active site" evidence="3">
    <location>
        <position position="46"/>
    </location>
</feature>
<comment type="similarity">
    <text evidence="1">Belongs to the PhzF family.</text>
</comment>
<dbReference type="Gene3D" id="3.10.310.10">
    <property type="entry name" value="Diaminopimelate Epimerase, Chain A, domain 1"/>
    <property type="match status" value="2"/>
</dbReference>
<name>A0A369XPT8_9PROT</name>
<evidence type="ECO:0000256" key="2">
    <source>
        <dbReference type="ARBA" id="ARBA00023235"/>
    </source>
</evidence>
<dbReference type="EMBL" id="QPGA01000024">
    <property type="protein sequence ID" value="RDE50217.1"/>
    <property type="molecule type" value="Genomic_DNA"/>
</dbReference>
<dbReference type="InterPro" id="IPR003719">
    <property type="entry name" value="Phenazine_PhzF-like"/>
</dbReference>